<dbReference type="InterPro" id="IPR024079">
    <property type="entry name" value="MetalloPept_cat_dom_sf"/>
</dbReference>
<dbReference type="PANTHER" id="PTHR11733">
    <property type="entry name" value="ZINC METALLOPROTEASE FAMILY M13 NEPRILYSIN-RELATED"/>
    <property type="match status" value="1"/>
</dbReference>
<name>A0A2A2LF68_9BILA</name>
<accession>A0A2A2LF68</accession>
<dbReference type="GO" id="GO:0004222">
    <property type="term" value="F:metalloendopeptidase activity"/>
    <property type="evidence" value="ECO:0007669"/>
    <property type="project" value="InterPro"/>
</dbReference>
<dbReference type="InterPro" id="IPR000718">
    <property type="entry name" value="Peptidase_M13"/>
</dbReference>
<dbReference type="Proteomes" id="UP000218231">
    <property type="component" value="Unassembled WGS sequence"/>
</dbReference>
<evidence type="ECO:0000313" key="3">
    <source>
        <dbReference type="Proteomes" id="UP000218231"/>
    </source>
</evidence>
<dbReference type="GO" id="GO:0005886">
    <property type="term" value="C:plasma membrane"/>
    <property type="evidence" value="ECO:0007669"/>
    <property type="project" value="TreeGrafter"/>
</dbReference>
<dbReference type="STRING" id="2018661.A0A2A2LF68"/>
<dbReference type="GO" id="GO:0016485">
    <property type="term" value="P:protein processing"/>
    <property type="evidence" value="ECO:0007669"/>
    <property type="project" value="TreeGrafter"/>
</dbReference>
<dbReference type="SUPFAM" id="SSF55486">
    <property type="entry name" value="Metalloproteases ('zincins'), catalytic domain"/>
    <property type="match status" value="1"/>
</dbReference>
<sequence length="115" mass="12683">MLNNTLLFNYFVQWNQLLPGPADRTGFNGPPGTTNAWYQPELNSITFPAAILRSPFYDPNWPNSAIFGAMGVIAGHELTHGFDDEGVQWSYDGSLSSWMDSASSGNFSQVSNFNV</sequence>
<gene>
    <name evidence="2" type="ORF">WR25_17794</name>
</gene>
<organism evidence="2 3">
    <name type="scientific">Diploscapter pachys</name>
    <dbReference type="NCBI Taxonomy" id="2018661"/>
    <lineage>
        <taxon>Eukaryota</taxon>
        <taxon>Metazoa</taxon>
        <taxon>Ecdysozoa</taxon>
        <taxon>Nematoda</taxon>
        <taxon>Chromadorea</taxon>
        <taxon>Rhabditida</taxon>
        <taxon>Rhabditina</taxon>
        <taxon>Rhabditomorpha</taxon>
        <taxon>Rhabditoidea</taxon>
        <taxon>Rhabditidae</taxon>
        <taxon>Diploscapter</taxon>
    </lineage>
</organism>
<evidence type="ECO:0000313" key="2">
    <source>
        <dbReference type="EMBL" id="PAV84794.1"/>
    </source>
</evidence>
<dbReference type="PANTHER" id="PTHR11733:SF240">
    <property type="entry name" value="GH14155P-RELATED"/>
    <property type="match status" value="1"/>
</dbReference>
<feature type="domain" description="Peptidase M13 C-terminal" evidence="1">
    <location>
        <begin position="35"/>
        <end position="109"/>
    </location>
</feature>
<dbReference type="AlphaFoldDB" id="A0A2A2LF68"/>
<dbReference type="Gene3D" id="3.40.390.10">
    <property type="entry name" value="Collagenase (Catalytic Domain)"/>
    <property type="match status" value="1"/>
</dbReference>
<evidence type="ECO:0000259" key="1">
    <source>
        <dbReference type="Pfam" id="PF01431"/>
    </source>
</evidence>
<dbReference type="PROSITE" id="PS51885">
    <property type="entry name" value="NEPRILYSIN"/>
    <property type="match status" value="1"/>
</dbReference>
<protein>
    <recommendedName>
        <fullName evidence="1">Peptidase M13 C-terminal domain-containing protein</fullName>
    </recommendedName>
</protein>
<dbReference type="Pfam" id="PF01431">
    <property type="entry name" value="Peptidase_M13"/>
    <property type="match status" value="1"/>
</dbReference>
<dbReference type="InterPro" id="IPR018497">
    <property type="entry name" value="Peptidase_M13_C"/>
</dbReference>
<comment type="caution">
    <text evidence="2">The sequence shown here is derived from an EMBL/GenBank/DDBJ whole genome shotgun (WGS) entry which is preliminary data.</text>
</comment>
<reference evidence="2 3" key="1">
    <citation type="journal article" date="2017" name="Curr. Biol.">
        <title>Genome architecture and evolution of a unichromosomal asexual nematode.</title>
        <authorList>
            <person name="Fradin H."/>
            <person name="Zegar C."/>
            <person name="Gutwein M."/>
            <person name="Lucas J."/>
            <person name="Kovtun M."/>
            <person name="Corcoran D."/>
            <person name="Baugh L.R."/>
            <person name="Kiontke K."/>
            <person name="Gunsalus K."/>
            <person name="Fitch D.H."/>
            <person name="Piano F."/>
        </authorList>
    </citation>
    <scope>NUCLEOTIDE SEQUENCE [LARGE SCALE GENOMIC DNA]</scope>
    <source>
        <strain evidence="2">PF1309</strain>
    </source>
</reference>
<keyword evidence="3" id="KW-1185">Reference proteome</keyword>
<dbReference type="EMBL" id="LIAE01006819">
    <property type="protein sequence ID" value="PAV84794.1"/>
    <property type="molecule type" value="Genomic_DNA"/>
</dbReference>
<dbReference type="OrthoDB" id="6475849at2759"/>
<dbReference type="PRINTS" id="PR00786">
    <property type="entry name" value="NEPRILYSIN"/>
</dbReference>
<proteinExistence type="predicted"/>